<dbReference type="OrthoDB" id="2506989at2759"/>
<feature type="region of interest" description="Disordered" evidence="1">
    <location>
        <begin position="150"/>
        <end position="169"/>
    </location>
</feature>
<proteinExistence type="predicted"/>
<dbReference type="Proteomes" id="UP000235388">
    <property type="component" value="Unassembled WGS sequence"/>
</dbReference>
<name>A0A2N5TXL6_9BASI</name>
<organism evidence="2 3">
    <name type="scientific">Puccinia coronata f. sp. avenae</name>
    <dbReference type="NCBI Taxonomy" id="200324"/>
    <lineage>
        <taxon>Eukaryota</taxon>
        <taxon>Fungi</taxon>
        <taxon>Dikarya</taxon>
        <taxon>Basidiomycota</taxon>
        <taxon>Pucciniomycotina</taxon>
        <taxon>Pucciniomycetes</taxon>
        <taxon>Pucciniales</taxon>
        <taxon>Pucciniaceae</taxon>
        <taxon>Puccinia</taxon>
    </lineage>
</organism>
<dbReference type="EMBL" id="PGCJ01000385">
    <property type="protein sequence ID" value="PLW30212.1"/>
    <property type="molecule type" value="Genomic_DNA"/>
</dbReference>
<evidence type="ECO:0000313" key="3">
    <source>
        <dbReference type="Proteomes" id="UP000235388"/>
    </source>
</evidence>
<gene>
    <name evidence="2" type="ORF">PCANC_27976</name>
</gene>
<comment type="caution">
    <text evidence="2">The sequence shown here is derived from an EMBL/GenBank/DDBJ whole genome shotgun (WGS) entry which is preliminary data.</text>
</comment>
<accession>A0A2N5TXL6</accession>
<protein>
    <submittedName>
        <fullName evidence="2">Uncharacterized protein</fullName>
    </submittedName>
</protein>
<keyword evidence="3" id="KW-1185">Reference proteome</keyword>
<evidence type="ECO:0000313" key="2">
    <source>
        <dbReference type="EMBL" id="PLW30212.1"/>
    </source>
</evidence>
<sequence length="243" mass="27415">MLALSLLRLQEDHYVIRNISPIGVVKLVYLTRTFHLKKKDPCFRTTKRRAPSVLRTAPAEPVREGVDLPLVSGLQVGHREFSGAQVLRGAAAGLESRNKAPFEDQLELQTWSLLQHRLNRLAQRTLLGAWKAGEYVAFAAKYKPVSRKVRPVNQPMPQGLNPPLKQPLLSRDPYQPLPRELMAPFAPKGRLTKARLGVVNFGPKGWLRPDKLNLIKNILAERKQAISFDESERGLLKELYGLP</sequence>
<dbReference type="AlphaFoldDB" id="A0A2N5TXL6"/>
<evidence type="ECO:0000256" key="1">
    <source>
        <dbReference type="SAM" id="MobiDB-lite"/>
    </source>
</evidence>
<reference evidence="2 3" key="1">
    <citation type="submission" date="2017-11" db="EMBL/GenBank/DDBJ databases">
        <title>De novo assembly and phasing of dikaryotic genomes from two isolates of Puccinia coronata f. sp. avenae, the causal agent of oat crown rust.</title>
        <authorList>
            <person name="Miller M.E."/>
            <person name="Zhang Y."/>
            <person name="Omidvar V."/>
            <person name="Sperschneider J."/>
            <person name="Schwessinger B."/>
            <person name="Raley C."/>
            <person name="Palmer J.M."/>
            <person name="Garnica D."/>
            <person name="Upadhyaya N."/>
            <person name="Rathjen J."/>
            <person name="Taylor J.M."/>
            <person name="Park R.F."/>
            <person name="Dodds P.N."/>
            <person name="Hirsch C.D."/>
            <person name="Kianian S.F."/>
            <person name="Figueroa M."/>
        </authorList>
    </citation>
    <scope>NUCLEOTIDE SEQUENCE [LARGE SCALE GENOMIC DNA]</scope>
    <source>
        <strain evidence="2">12NC29</strain>
    </source>
</reference>